<dbReference type="InterPro" id="IPR019899">
    <property type="entry name" value="Na/solute_symporter_VC_2705"/>
</dbReference>
<dbReference type="Proteomes" id="UP000290191">
    <property type="component" value="Unassembled WGS sequence"/>
</dbReference>
<dbReference type="PANTHER" id="PTHR48086">
    <property type="entry name" value="SODIUM/PROLINE SYMPORTER-RELATED"/>
    <property type="match status" value="1"/>
</dbReference>
<proteinExistence type="inferred from homology"/>
<gene>
    <name evidence="11" type="ORF">CRV06_13785</name>
</gene>
<evidence type="ECO:0000313" key="11">
    <source>
        <dbReference type="EMBL" id="RXJ61359.1"/>
    </source>
</evidence>
<name>A0A4Q0XYH9_9BACT</name>
<dbReference type="Gene3D" id="1.20.1730.10">
    <property type="entry name" value="Sodium/glucose cotransporter"/>
    <property type="match status" value="1"/>
</dbReference>
<keyword evidence="7 10" id="KW-0472">Membrane</keyword>
<dbReference type="NCBIfam" id="TIGR03648">
    <property type="entry name" value="Na_symport_lg"/>
    <property type="match status" value="1"/>
</dbReference>
<evidence type="ECO:0000256" key="8">
    <source>
        <dbReference type="RuleBase" id="RU362091"/>
    </source>
</evidence>
<feature type="transmembrane region" description="Helical" evidence="10">
    <location>
        <begin position="115"/>
        <end position="134"/>
    </location>
</feature>
<comment type="similarity">
    <text evidence="2 8">Belongs to the sodium:solute symporter (SSF) (TC 2.A.21) family.</text>
</comment>
<dbReference type="EMBL" id="PDKO01000016">
    <property type="protein sequence ID" value="RXJ61359.1"/>
    <property type="molecule type" value="Genomic_DNA"/>
</dbReference>
<feature type="transmembrane region" description="Helical" evidence="10">
    <location>
        <begin position="543"/>
        <end position="565"/>
    </location>
</feature>
<keyword evidence="12" id="KW-1185">Reference proteome</keyword>
<evidence type="ECO:0000313" key="12">
    <source>
        <dbReference type="Proteomes" id="UP000290191"/>
    </source>
</evidence>
<keyword evidence="6 10" id="KW-1133">Transmembrane helix</keyword>
<feature type="transmembrane region" description="Helical" evidence="10">
    <location>
        <begin position="74"/>
        <end position="95"/>
    </location>
</feature>
<evidence type="ECO:0000256" key="1">
    <source>
        <dbReference type="ARBA" id="ARBA00004141"/>
    </source>
</evidence>
<dbReference type="InterPro" id="IPR001734">
    <property type="entry name" value="Na/solute_symporter"/>
</dbReference>
<feature type="transmembrane region" description="Helical" evidence="10">
    <location>
        <begin position="146"/>
        <end position="167"/>
    </location>
</feature>
<keyword evidence="3" id="KW-0813">Transport</keyword>
<dbReference type="InterPro" id="IPR018212">
    <property type="entry name" value="Na/solute_symporter_CS"/>
</dbReference>
<feature type="transmembrane region" description="Helical" evidence="10">
    <location>
        <begin position="179"/>
        <end position="198"/>
    </location>
</feature>
<feature type="transmembrane region" description="Helical" evidence="10">
    <location>
        <begin position="431"/>
        <end position="464"/>
    </location>
</feature>
<dbReference type="GO" id="GO:0022857">
    <property type="term" value="F:transmembrane transporter activity"/>
    <property type="evidence" value="ECO:0007669"/>
    <property type="project" value="InterPro"/>
</dbReference>
<feature type="compositionally biased region" description="Polar residues" evidence="9">
    <location>
        <begin position="384"/>
        <end position="398"/>
    </location>
</feature>
<dbReference type="PROSITE" id="PS50283">
    <property type="entry name" value="NA_SOLUT_SYMP_3"/>
    <property type="match status" value="1"/>
</dbReference>
<dbReference type="GO" id="GO:0005886">
    <property type="term" value="C:plasma membrane"/>
    <property type="evidence" value="ECO:0007669"/>
    <property type="project" value="TreeGrafter"/>
</dbReference>
<feature type="region of interest" description="Disordered" evidence="9">
    <location>
        <begin position="378"/>
        <end position="404"/>
    </location>
</feature>
<protein>
    <submittedName>
        <fullName evidence="11">Cation acetate symporter</fullName>
    </submittedName>
</protein>
<feature type="transmembrane region" description="Helical" evidence="10">
    <location>
        <begin position="485"/>
        <end position="503"/>
    </location>
</feature>
<dbReference type="CDD" id="cd11480">
    <property type="entry name" value="SLC5sbd_u4"/>
    <property type="match status" value="1"/>
</dbReference>
<dbReference type="GO" id="GO:0046942">
    <property type="term" value="P:carboxylic acid transport"/>
    <property type="evidence" value="ECO:0007669"/>
    <property type="project" value="UniProtKB-ARBA"/>
</dbReference>
<dbReference type="InterPro" id="IPR050277">
    <property type="entry name" value="Sodium:Solute_Symporter"/>
</dbReference>
<feature type="transmembrane region" description="Helical" evidence="10">
    <location>
        <begin position="571"/>
        <end position="595"/>
    </location>
</feature>
<feature type="transmembrane region" description="Helical" evidence="10">
    <location>
        <begin position="290"/>
        <end position="311"/>
    </location>
</feature>
<feature type="transmembrane region" description="Helical" evidence="10">
    <location>
        <begin position="509"/>
        <end position="531"/>
    </location>
</feature>
<dbReference type="PANTHER" id="PTHR48086:SF5">
    <property type="entry name" value="NA(+):SOLUTE SYMPORTER (SSF FAMILY)"/>
    <property type="match status" value="1"/>
</dbReference>
<feature type="transmembrane region" description="Helical" evidence="10">
    <location>
        <begin position="6"/>
        <end position="25"/>
    </location>
</feature>
<evidence type="ECO:0000256" key="3">
    <source>
        <dbReference type="ARBA" id="ARBA00022448"/>
    </source>
</evidence>
<dbReference type="STRING" id="877500.GCA_000935065_00967"/>
<dbReference type="PROSITE" id="PS00457">
    <property type="entry name" value="NA_SOLUT_SYMP_2"/>
    <property type="match status" value="1"/>
</dbReference>
<sequence length="625" mass="66654">MELQSLIYLFVGVSFAIYIGIALWAKAGSTKDFYVAGGGVHPVANGMATAADWMSAASFISMAGIIAFKGSDASAYLMGWTGGYVLLAMLLAPYLRKFGKFTVPDFVGDRYYSDAARTVAVIAVIFVSFTYVAGQMRGVGIVFSRFLQVDVNTGVLIGMAIVFFYSVLGGMKGITYTQVAQYCVMIMAYLIPAIFLSLQVTDTFLPQLALFGQTTFEFNDGIKVIPEGTYLLHALDSAITDLGFKAYTEPGNLWNMFMLTTALMLGTAGLPHVIVRFFTVPTVKDARVSAGWALVFIAIMYTTASSVAAIGRLNLIKNVQDVEYKAFVSGETRHADGTPNNGAWFKTWEEGGLLAWTDRNGDGKIQYGPGAAFEGAKGKPVFDGTNTGPSGERATTNGKAPENSGKIENELYVDRDIMVLANPEIANLPNWVIAFIAAGGLAAALSTAAGLLLVIASAISHDLMGQVIFKDKETGKSSLNEKTELMWARISAVVAICVAGYLGVNPPGFVAQVVAFAFGLAAAAFFPTIILGVFDKRMNKEGAIAGILTGLIFTFGYIVYFVFLGGDPKDYFLGIAPTGIGTIGTILHLIVAFVVSRMTPEPPHDVQELVEAIRLPNDAGAASAH</sequence>
<dbReference type="Pfam" id="PF00474">
    <property type="entry name" value="SSF"/>
    <property type="match status" value="2"/>
</dbReference>
<comment type="caution">
    <text evidence="11">The sequence shown here is derived from an EMBL/GenBank/DDBJ whole genome shotgun (WGS) entry which is preliminary data.</text>
</comment>
<feature type="transmembrane region" description="Helical" evidence="10">
    <location>
        <begin position="253"/>
        <end position="278"/>
    </location>
</feature>
<keyword evidence="5 10" id="KW-0812">Transmembrane</keyword>
<comment type="subcellular location">
    <subcellularLocation>
        <location evidence="1">Membrane</location>
        <topology evidence="1">Multi-pass membrane protein</topology>
    </subcellularLocation>
</comment>
<evidence type="ECO:0000256" key="5">
    <source>
        <dbReference type="ARBA" id="ARBA00022692"/>
    </source>
</evidence>
<evidence type="ECO:0000256" key="7">
    <source>
        <dbReference type="ARBA" id="ARBA00023136"/>
    </source>
</evidence>
<evidence type="ECO:0000256" key="10">
    <source>
        <dbReference type="SAM" id="Phobius"/>
    </source>
</evidence>
<evidence type="ECO:0000256" key="2">
    <source>
        <dbReference type="ARBA" id="ARBA00006434"/>
    </source>
</evidence>
<dbReference type="RefSeq" id="WP_129082923.1">
    <property type="nucleotide sequence ID" value="NZ_CP041070.1"/>
</dbReference>
<dbReference type="InterPro" id="IPR038377">
    <property type="entry name" value="Na/Glc_symporter_sf"/>
</dbReference>
<organism evidence="11 12">
    <name type="scientific">Halarcobacter anaerophilus</name>
    <dbReference type="NCBI Taxonomy" id="877500"/>
    <lineage>
        <taxon>Bacteria</taxon>
        <taxon>Pseudomonadati</taxon>
        <taxon>Campylobacterota</taxon>
        <taxon>Epsilonproteobacteria</taxon>
        <taxon>Campylobacterales</taxon>
        <taxon>Arcobacteraceae</taxon>
        <taxon>Halarcobacter</taxon>
    </lineage>
</organism>
<evidence type="ECO:0000256" key="9">
    <source>
        <dbReference type="SAM" id="MobiDB-lite"/>
    </source>
</evidence>
<keyword evidence="4" id="KW-1003">Cell membrane</keyword>
<accession>A0A4Q0XYH9</accession>
<dbReference type="AlphaFoldDB" id="A0A4Q0XYH9"/>
<evidence type="ECO:0000256" key="6">
    <source>
        <dbReference type="ARBA" id="ARBA00022989"/>
    </source>
</evidence>
<dbReference type="OrthoDB" id="9764416at2"/>
<reference evidence="11 12" key="1">
    <citation type="submission" date="2017-10" db="EMBL/GenBank/DDBJ databases">
        <title>Genomics of the genus Arcobacter.</title>
        <authorList>
            <person name="Perez-Cataluna A."/>
            <person name="Figueras M.J."/>
        </authorList>
    </citation>
    <scope>NUCLEOTIDE SEQUENCE [LARGE SCALE GENOMIC DNA]</scope>
    <source>
        <strain evidence="11 12">DSM 24636</strain>
    </source>
</reference>
<evidence type="ECO:0000256" key="4">
    <source>
        <dbReference type="ARBA" id="ARBA00022475"/>
    </source>
</evidence>